<protein>
    <submittedName>
        <fullName evidence="1">Uncharacterized protein</fullName>
    </submittedName>
</protein>
<dbReference type="PANTHER" id="PTHR45902:SF1">
    <property type="entry name" value="LATROPHILIN RECEPTOR-LIKE PROTEIN A"/>
    <property type="match status" value="1"/>
</dbReference>
<evidence type="ECO:0000313" key="1">
    <source>
        <dbReference type="EMBL" id="KAF6039655.1"/>
    </source>
</evidence>
<keyword evidence="2" id="KW-1185">Reference proteome</keyword>
<sequence>MCPHNDPILCQCNTQRCHHFGDCCINVPDATQKPDYQKGWKCHQIDKSNDHTGMVVVDTCAPDASAAEKESCAKGGIGEWSLYGWLVTDSETMITYKNRYCALCNNVSSMIYWDADLSCTNCSSNNKTGFKEECHLRSYIPPLLNSSEHLYECALDKEYFDTCPDTYVDWKLKNDCENGATFRVYSHKKIFKNYFCSICNLEDNIEEAKFPMSSSPYRLNCHLT</sequence>
<dbReference type="OrthoDB" id="6146532at2759"/>
<dbReference type="Proteomes" id="UP000593567">
    <property type="component" value="Unassembled WGS sequence"/>
</dbReference>
<reference evidence="1" key="1">
    <citation type="submission" date="2020-06" db="EMBL/GenBank/DDBJ databases">
        <title>Draft genome of Bugula neritina, a colonial animal packing powerful symbionts and potential medicines.</title>
        <authorList>
            <person name="Rayko M."/>
        </authorList>
    </citation>
    <scope>NUCLEOTIDE SEQUENCE [LARGE SCALE GENOMIC DNA]</scope>
    <source>
        <strain evidence="1">Kwan_BN1</strain>
    </source>
</reference>
<accession>A0A7J7KNI9</accession>
<proteinExistence type="predicted"/>
<gene>
    <name evidence="1" type="ORF">EB796_002035</name>
</gene>
<evidence type="ECO:0000313" key="2">
    <source>
        <dbReference type="Proteomes" id="UP000593567"/>
    </source>
</evidence>
<dbReference type="EMBL" id="VXIV02000227">
    <property type="protein sequence ID" value="KAF6039655.1"/>
    <property type="molecule type" value="Genomic_DNA"/>
</dbReference>
<organism evidence="1 2">
    <name type="scientific">Bugula neritina</name>
    <name type="common">Brown bryozoan</name>
    <name type="synonym">Sertularia neritina</name>
    <dbReference type="NCBI Taxonomy" id="10212"/>
    <lineage>
        <taxon>Eukaryota</taxon>
        <taxon>Metazoa</taxon>
        <taxon>Spiralia</taxon>
        <taxon>Lophotrochozoa</taxon>
        <taxon>Bryozoa</taxon>
        <taxon>Gymnolaemata</taxon>
        <taxon>Cheilostomatida</taxon>
        <taxon>Flustrina</taxon>
        <taxon>Buguloidea</taxon>
        <taxon>Bugulidae</taxon>
        <taxon>Bugula</taxon>
    </lineage>
</organism>
<dbReference type="AlphaFoldDB" id="A0A7J7KNI9"/>
<comment type="caution">
    <text evidence="1">The sequence shown here is derived from an EMBL/GenBank/DDBJ whole genome shotgun (WGS) entry which is preliminary data.</text>
</comment>
<name>A0A7J7KNI9_BUGNE</name>
<dbReference type="PANTHER" id="PTHR45902">
    <property type="entry name" value="LATROPHILIN RECEPTOR-LIKE PROTEIN A"/>
    <property type="match status" value="1"/>
</dbReference>
<dbReference type="InterPro" id="IPR053231">
    <property type="entry name" value="GPCR_LN-TM7"/>
</dbReference>